<reference evidence="2 3" key="1">
    <citation type="journal article" date="2019" name="Sci. Rep.">
        <title>A high-quality genome of Eragrostis curvula grass provides insights into Poaceae evolution and supports new strategies to enhance forage quality.</title>
        <authorList>
            <person name="Carballo J."/>
            <person name="Santos B.A.C.M."/>
            <person name="Zappacosta D."/>
            <person name="Garbus I."/>
            <person name="Selva J.P."/>
            <person name="Gallo C.A."/>
            <person name="Diaz A."/>
            <person name="Albertini E."/>
            <person name="Caccamo M."/>
            <person name="Echenique V."/>
        </authorList>
    </citation>
    <scope>NUCLEOTIDE SEQUENCE [LARGE SCALE GENOMIC DNA]</scope>
    <source>
        <strain evidence="3">cv. Victoria</strain>
        <tissue evidence="2">Leaf</tissue>
    </source>
</reference>
<dbReference type="Proteomes" id="UP000324897">
    <property type="component" value="Unassembled WGS sequence"/>
</dbReference>
<dbReference type="Gene3D" id="1.10.510.10">
    <property type="entry name" value="Transferase(Phosphotransferase) domain 1"/>
    <property type="match status" value="1"/>
</dbReference>
<dbReference type="PANTHER" id="PTHR47987">
    <property type="entry name" value="OS08G0249100 PROTEIN"/>
    <property type="match status" value="1"/>
</dbReference>
<feature type="region of interest" description="Disordered" evidence="1">
    <location>
        <begin position="14"/>
        <end position="43"/>
    </location>
</feature>
<feature type="non-terminal residue" evidence="2">
    <location>
        <position position="1"/>
    </location>
</feature>
<dbReference type="PANTHER" id="PTHR47987:SF5">
    <property type="entry name" value="PROTEIN KINASE DOMAIN-CONTAINING PROTEIN"/>
    <property type="match status" value="1"/>
</dbReference>
<sequence>MLIIQCHRTRNDVTKKVRRPRRRMQAETRTMPPDATGMGETMSPVRPASMARACFRGVKEIAKPLLSSGEIKQLVDPLLGSDYDCDEMERMTLAASLCTRTASHSRPEMSLILKLLQGDDETIGWARSQVTASFDGSDEEAATPDSNMQSHLSLALLGVEDDTLSHCSSTERTVDTSADGYWSRSSSFD</sequence>
<protein>
    <submittedName>
        <fullName evidence="2">Uncharacterized protein</fullName>
    </submittedName>
</protein>
<dbReference type="AlphaFoldDB" id="A0A5J9SVH8"/>
<gene>
    <name evidence="2" type="ORF">EJB05_51507</name>
</gene>
<dbReference type="OrthoDB" id="1872594at2759"/>
<dbReference type="EMBL" id="RWGY01000248">
    <property type="protein sequence ID" value="TVU02962.1"/>
    <property type="molecule type" value="Genomic_DNA"/>
</dbReference>
<dbReference type="InterPro" id="IPR046958">
    <property type="entry name" value="RBK1/2/STUNTED"/>
</dbReference>
<evidence type="ECO:0000313" key="3">
    <source>
        <dbReference type="Proteomes" id="UP000324897"/>
    </source>
</evidence>
<accession>A0A5J9SVH8</accession>
<name>A0A5J9SVH8_9POAL</name>
<organism evidence="2 3">
    <name type="scientific">Eragrostis curvula</name>
    <name type="common">weeping love grass</name>
    <dbReference type="NCBI Taxonomy" id="38414"/>
    <lineage>
        <taxon>Eukaryota</taxon>
        <taxon>Viridiplantae</taxon>
        <taxon>Streptophyta</taxon>
        <taxon>Embryophyta</taxon>
        <taxon>Tracheophyta</taxon>
        <taxon>Spermatophyta</taxon>
        <taxon>Magnoliopsida</taxon>
        <taxon>Liliopsida</taxon>
        <taxon>Poales</taxon>
        <taxon>Poaceae</taxon>
        <taxon>PACMAD clade</taxon>
        <taxon>Chloridoideae</taxon>
        <taxon>Eragrostideae</taxon>
        <taxon>Eragrostidinae</taxon>
        <taxon>Eragrostis</taxon>
    </lineage>
</organism>
<keyword evidence="3" id="KW-1185">Reference proteome</keyword>
<proteinExistence type="predicted"/>
<evidence type="ECO:0000313" key="2">
    <source>
        <dbReference type="EMBL" id="TVU02962.1"/>
    </source>
</evidence>
<dbReference type="Gramene" id="TVU02962">
    <property type="protein sequence ID" value="TVU02962"/>
    <property type="gene ID" value="EJB05_51507"/>
</dbReference>
<evidence type="ECO:0000256" key="1">
    <source>
        <dbReference type="SAM" id="MobiDB-lite"/>
    </source>
</evidence>
<comment type="caution">
    <text evidence="2">The sequence shown here is derived from an EMBL/GenBank/DDBJ whole genome shotgun (WGS) entry which is preliminary data.</text>
</comment>